<dbReference type="PANTHER" id="PTHR43199">
    <property type="entry name" value="GLUTATHIONE HYDROLASE"/>
    <property type="match status" value="1"/>
</dbReference>
<dbReference type="NCBIfam" id="TIGR00066">
    <property type="entry name" value="g_glut_trans"/>
    <property type="match status" value="1"/>
</dbReference>
<dbReference type="SUPFAM" id="SSF56235">
    <property type="entry name" value="N-terminal nucleophile aminohydrolases (Ntn hydrolases)"/>
    <property type="match status" value="1"/>
</dbReference>
<dbReference type="UniPathway" id="UPA00204"/>
<feature type="binding site" evidence="10">
    <location>
        <position position="467"/>
    </location>
    <ligand>
        <name>L-glutamate</name>
        <dbReference type="ChEBI" id="CHEBI:29985"/>
    </ligand>
</feature>
<name>A0A1G8VE70_9GAMM</name>
<dbReference type="Gene3D" id="1.10.246.130">
    <property type="match status" value="1"/>
</dbReference>
<dbReference type="GO" id="GO:0006751">
    <property type="term" value="P:glutathione catabolic process"/>
    <property type="evidence" value="ECO:0007669"/>
    <property type="project" value="UniProtKB-UniRule"/>
</dbReference>
<comment type="subunit">
    <text evidence="11">This enzyme consists of two polypeptide chains, which are synthesized in precursor form from a single polypeptide.</text>
</comment>
<dbReference type="Gene3D" id="3.60.20.40">
    <property type="match status" value="1"/>
</dbReference>
<keyword evidence="7 11" id="KW-0012">Acyltransferase</keyword>
<gene>
    <name evidence="13" type="ORF">SAMN04487954_106177</name>
</gene>
<keyword evidence="4 11" id="KW-0808">Transferase</keyword>
<keyword evidence="14" id="KW-1185">Reference proteome</keyword>
<comment type="catalytic activity">
    <reaction evidence="2 11">
        <text>glutathione + H2O = L-cysteinylglycine + L-glutamate</text>
        <dbReference type="Rhea" id="RHEA:28807"/>
        <dbReference type="ChEBI" id="CHEBI:15377"/>
        <dbReference type="ChEBI" id="CHEBI:29985"/>
        <dbReference type="ChEBI" id="CHEBI:57925"/>
        <dbReference type="ChEBI" id="CHEBI:61694"/>
        <dbReference type="EC" id="3.4.19.13"/>
    </reaction>
</comment>
<evidence type="ECO:0000313" key="14">
    <source>
        <dbReference type="Proteomes" id="UP000198525"/>
    </source>
</evidence>
<evidence type="ECO:0000256" key="7">
    <source>
        <dbReference type="ARBA" id="ARBA00023315"/>
    </source>
</evidence>
<feature type="binding site" evidence="10">
    <location>
        <position position="124"/>
    </location>
    <ligand>
        <name>L-glutamate</name>
        <dbReference type="ChEBI" id="CHEBI:29985"/>
    </ligand>
</feature>
<feature type="chain" id="PRO_5011529374" description="Glutathione hydrolase proenzyme" evidence="12">
    <location>
        <begin position="31"/>
        <end position="609"/>
    </location>
</feature>
<dbReference type="RefSeq" id="WP_089685481.1">
    <property type="nucleotide sequence ID" value="NZ_FNES01000006.1"/>
</dbReference>
<comment type="catalytic activity">
    <reaction evidence="8 11">
        <text>an N-terminal (5-L-glutamyl)-[peptide] + an alpha-amino acid = 5-L-glutamyl amino acid + an N-terminal L-alpha-aminoacyl-[peptide]</text>
        <dbReference type="Rhea" id="RHEA:23904"/>
        <dbReference type="Rhea" id="RHEA-COMP:9780"/>
        <dbReference type="Rhea" id="RHEA-COMP:9795"/>
        <dbReference type="ChEBI" id="CHEBI:77644"/>
        <dbReference type="ChEBI" id="CHEBI:78597"/>
        <dbReference type="ChEBI" id="CHEBI:78599"/>
        <dbReference type="ChEBI" id="CHEBI:78608"/>
        <dbReference type="EC" id="2.3.2.2"/>
    </reaction>
</comment>
<evidence type="ECO:0000313" key="13">
    <source>
        <dbReference type="EMBL" id="SDJ64197.1"/>
    </source>
</evidence>
<keyword evidence="12" id="KW-0732">Signal</keyword>
<dbReference type="InterPro" id="IPR043137">
    <property type="entry name" value="GGT_ssub_C"/>
</dbReference>
<dbReference type="EC" id="2.3.2.2" evidence="11"/>
<keyword evidence="6 11" id="KW-0865">Zymogen</keyword>
<dbReference type="AlphaFoldDB" id="A0A1G8VE70"/>
<dbReference type="STRING" id="376427.SAMN04487954_106177"/>
<dbReference type="InterPro" id="IPR051792">
    <property type="entry name" value="GGT_bact"/>
</dbReference>
<protein>
    <recommendedName>
        <fullName evidence="11">Glutathione hydrolase proenzyme</fullName>
        <ecNumber evidence="11">2.3.2.2</ecNumber>
        <ecNumber evidence="11">3.4.19.13</ecNumber>
    </recommendedName>
    <component>
        <recommendedName>
            <fullName evidence="11">Glutathione hydrolase large chain</fullName>
        </recommendedName>
    </component>
    <component>
        <recommendedName>
            <fullName evidence="11">Glutathione hydrolase small chain</fullName>
        </recommendedName>
    </component>
</protein>
<dbReference type="Proteomes" id="UP000198525">
    <property type="component" value="Unassembled WGS sequence"/>
</dbReference>
<dbReference type="EC" id="3.4.19.13" evidence="11"/>
<evidence type="ECO:0000256" key="4">
    <source>
        <dbReference type="ARBA" id="ARBA00022679"/>
    </source>
</evidence>
<evidence type="ECO:0000256" key="12">
    <source>
        <dbReference type="SAM" id="SignalP"/>
    </source>
</evidence>
<comment type="PTM">
    <text evidence="11">Cleaved by autocatalysis into a large and a small subunit.</text>
</comment>
<dbReference type="PRINTS" id="PR01210">
    <property type="entry name" value="GGTRANSPTASE"/>
</dbReference>
<dbReference type="GO" id="GO:0036374">
    <property type="term" value="F:glutathione hydrolase activity"/>
    <property type="evidence" value="ECO:0007669"/>
    <property type="project" value="UniProtKB-UniRule"/>
</dbReference>
<feature type="binding site" evidence="10">
    <location>
        <begin position="492"/>
        <end position="493"/>
    </location>
    <ligand>
        <name>L-glutamate</name>
        <dbReference type="ChEBI" id="CHEBI:29985"/>
    </ligand>
</feature>
<evidence type="ECO:0000256" key="5">
    <source>
        <dbReference type="ARBA" id="ARBA00022801"/>
    </source>
</evidence>
<evidence type="ECO:0000256" key="3">
    <source>
        <dbReference type="ARBA" id="ARBA00009381"/>
    </source>
</evidence>
<evidence type="ECO:0000256" key="8">
    <source>
        <dbReference type="ARBA" id="ARBA00047417"/>
    </source>
</evidence>
<dbReference type="InterPro" id="IPR043138">
    <property type="entry name" value="GGT_lsub"/>
</dbReference>
<accession>A0A1G8VE70</accession>
<evidence type="ECO:0000256" key="6">
    <source>
        <dbReference type="ARBA" id="ARBA00023145"/>
    </source>
</evidence>
<evidence type="ECO:0000256" key="9">
    <source>
        <dbReference type="PIRSR" id="PIRSR600101-1"/>
    </source>
</evidence>
<evidence type="ECO:0000256" key="10">
    <source>
        <dbReference type="PIRSR" id="PIRSR600101-2"/>
    </source>
</evidence>
<dbReference type="EMBL" id="FNES01000006">
    <property type="protein sequence ID" value="SDJ64197.1"/>
    <property type="molecule type" value="Genomic_DNA"/>
</dbReference>
<dbReference type="Pfam" id="PF01019">
    <property type="entry name" value="G_glu_transpept"/>
    <property type="match status" value="1"/>
</dbReference>
<comment type="catalytic activity">
    <reaction evidence="1 11">
        <text>an S-substituted glutathione + H2O = an S-substituted L-cysteinylglycine + L-glutamate</text>
        <dbReference type="Rhea" id="RHEA:59468"/>
        <dbReference type="ChEBI" id="CHEBI:15377"/>
        <dbReference type="ChEBI" id="CHEBI:29985"/>
        <dbReference type="ChEBI" id="CHEBI:90779"/>
        <dbReference type="ChEBI" id="CHEBI:143103"/>
        <dbReference type="EC" id="3.4.19.13"/>
    </reaction>
</comment>
<evidence type="ECO:0000256" key="11">
    <source>
        <dbReference type="RuleBase" id="RU368036"/>
    </source>
</evidence>
<keyword evidence="5 11" id="KW-0378">Hydrolase</keyword>
<evidence type="ECO:0000256" key="1">
    <source>
        <dbReference type="ARBA" id="ARBA00001049"/>
    </source>
</evidence>
<dbReference type="GO" id="GO:0103068">
    <property type="term" value="F:leukotriene C4 gamma-glutamyl transferase activity"/>
    <property type="evidence" value="ECO:0007669"/>
    <property type="project" value="UniProtKB-EC"/>
</dbReference>
<evidence type="ECO:0000256" key="2">
    <source>
        <dbReference type="ARBA" id="ARBA00001089"/>
    </source>
</evidence>
<feature type="signal peptide" evidence="12">
    <location>
        <begin position="1"/>
        <end position="30"/>
    </location>
</feature>
<sequence>MGVPPVFVSRRWPFAGLAAVLLSLSSGLNAEADFQYRMPAIEPEAASEREDKPGWATERFAVAAANPLATDAGYQVLEAGGSAIDAAVAVQMVLTLVEPQSSGIGGGAFLMHHDGEDVVAYGGRETAPSGVDETLFLDEEGEPLDFTAAVASGLSVGVPGTVRMLERAHREHGRLPWAELFEPAIRLAEEGFAVGPRLHASLDGDELLRDDPLAGVYYYDEEGKALPVGHELKNPALGAILRVIAEEGSSGLHTGRIAEDLVFRVQNHPERSGSLSQEDLASYAAKTREPLCTAWRDYRVCGFPPPSSGHLTIMQILGMLERLPALESPLAEGRPSDAWLHRFLEASRLAFADRNQYIADPEFVDAPGGDWETLLAPDYLSLRAERIGERSLGSGGAEPGNPGALEIAWDIQPTQPEAGTSHISIVDEHGNALAMTTTIEQGFGSRIMADGGTGLPGGYLLNNELTDFSFSPEGENGKPIANRVEAGKRPRSSMSPTLVFDRDSNELVASLGSPGGAAIIHYTAKTLVAMLDWGLDAQQALELPHAVTLGGPVFLEEGGFPAATLDALEALGHEVSERELVSGLQAIQATEEGFFGGADPRREGVVMGK</sequence>
<dbReference type="PANTHER" id="PTHR43199:SF1">
    <property type="entry name" value="GLUTATHIONE HYDROLASE PROENZYME"/>
    <property type="match status" value="1"/>
</dbReference>
<comment type="pathway">
    <text evidence="11">Sulfur metabolism; glutathione metabolism.</text>
</comment>
<proteinExistence type="inferred from homology"/>
<reference evidence="13 14" key="1">
    <citation type="submission" date="2016-10" db="EMBL/GenBank/DDBJ databases">
        <authorList>
            <person name="de Groot N.N."/>
        </authorList>
    </citation>
    <scope>NUCLEOTIDE SEQUENCE [LARGE SCALE GENOMIC DNA]</scope>
    <source>
        <strain evidence="13 14">CGMCC 1.6133</strain>
    </source>
</reference>
<dbReference type="InterPro" id="IPR000101">
    <property type="entry name" value="GGT_peptidase"/>
</dbReference>
<organism evidence="13 14">
    <name type="scientific">Billgrantia gudaonensis</name>
    <dbReference type="NCBI Taxonomy" id="376427"/>
    <lineage>
        <taxon>Bacteria</taxon>
        <taxon>Pseudomonadati</taxon>
        <taxon>Pseudomonadota</taxon>
        <taxon>Gammaproteobacteria</taxon>
        <taxon>Oceanospirillales</taxon>
        <taxon>Halomonadaceae</taxon>
        <taxon>Billgrantia</taxon>
    </lineage>
</organism>
<comment type="similarity">
    <text evidence="3 11">Belongs to the gamma-glutamyltransferase family.</text>
</comment>
<dbReference type="OrthoDB" id="5297205at2"/>
<dbReference type="InterPro" id="IPR029055">
    <property type="entry name" value="Ntn_hydrolases_N"/>
</dbReference>
<keyword evidence="11" id="KW-0317">Glutathione biosynthesis</keyword>
<feature type="binding site" evidence="10">
    <location>
        <position position="516"/>
    </location>
    <ligand>
        <name>L-glutamate</name>
        <dbReference type="ChEBI" id="CHEBI:29985"/>
    </ligand>
</feature>
<feature type="active site" description="Nucleophile" evidence="9">
    <location>
        <position position="420"/>
    </location>
</feature>
<dbReference type="GO" id="GO:0006750">
    <property type="term" value="P:glutathione biosynthetic process"/>
    <property type="evidence" value="ECO:0007669"/>
    <property type="project" value="UniProtKB-KW"/>
</dbReference>